<evidence type="ECO:0000313" key="1">
    <source>
        <dbReference type="EMBL" id="ELY99470.1"/>
    </source>
</evidence>
<dbReference type="eggNOG" id="arCOG12064">
    <property type="taxonomic scope" value="Archaea"/>
</dbReference>
<dbReference type="STRING" id="29540.C481_14593"/>
<proteinExistence type="predicted"/>
<dbReference type="PATRIC" id="fig|29540.5.peg.2962"/>
<dbReference type="AlphaFoldDB" id="M0AL77"/>
<dbReference type="Proteomes" id="UP000011554">
    <property type="component" value="Unassembled WGS sequence"/>
</dbReference>
<keyword evidence="2" id="KW-1185">Reference proteome</keyword>
<gene>
    <name evidence="1" type="ORF">C481_14593</name>
</gene>
<comment type="caution">
    <text evidence="1">The sequence shown here is derived from an EMBL/GenBank/DDBJ whole genome shotgun (WGS) entry which is preliminary data.</text>
</comment>
<evidence type="ECO:0000313" key="2">
    <source>
        <dbReference type="Proteomes" id="UP000011554"/>
    </source>
</evidence>
<dbReference type="EMBL" id="AOIO01000033">
    <property type="protein sequence ID" value="ELY99470.1"/>
    <property type="molecule type" value="Genomic_DNA"/>
</dbReference>
<sequence length="63" mass="7375">MRTDVTLRGSKADQFERIQNHLEDRRGHELSRTDVVGVLMAEFEQDTETDRANSTKLLNCRRK</sequence>
<protein>
    <submittedName>
        <fullName evidence="1">Uncharacterized protein</fullName>
    </submittedName>
</protein>
<name>M0AL77_NATA1</name>
<accession>M0AL77</accession>
<reference evidence="1 2" key="1">
    <citation type="journal article" date="2014" name="PLoS Genet.">
        <title>Phylogenetically driven sequencing of extremely halophilic archaea reveals strategies for static and dynamic osmo-response.</title>
        <authorList>
            <person name="Becker E.A."/>
            <person name="Seitzer P.M."/>
            <person name="Tritt A."/>
            <person name="Larsen D."/>
            <person name="Krusor M."/>
            <person name="Yao A.I."/>
            <person name="Wu D."/>
            <person name="Madern D."/>
            <person name="Eisen J.A."/>
            <person name="Darling A.E."/>
            <person name="Facciotti M.T."/>
        </authorList>
    </citation>
    <scope>NUCLEOTIDE SEQUENCE [LARGE SCALE GENOMIC DNA]</scope>
    <source>
        <strain evidence="1 2">DSM 12278</strain>
    </source>
</reference>
<dbReference type="RefSeq" id="WP_006109962.1">
    <property type="nucleotide sequence ID" value="NZ_AOIO01000033.1"/>
</dbReference>
<organism evidence="1 2">
    <name type="scientific">Natrialba asiatica (strain ATCC 700177 / DSM 12278 / JCM 9576 / FERM P-10747 / NBRC 102637 / 172P1)</name>
    <dbReference type="NCBI Taxonomy" id="29540"/>
    <lineage>
        <taxon>Archaea</taxon>
        <taxon>Methanobacteriati</taxon>
        <taxon>Methanobacteriota</taxon>
        <taxon>Stenosarchaea group</taxon>
        <taxon>Halobacteria</taxon>
        <taxon>Halobacteriales</taxon>
        <taxon>Natrialbaceae</taxon>
        <taxon>Natrialba</taxon>
    </lineage>
</organism>